<dbReference type="Proteomes" id="UP000017836">
    <property type="component" value="Unassembled WGS sequence"/>
</dbReference>
<evidence type="ECO:0000313" key="3">
    <source>
        <dbReference type="Proteomes" id="UP000017836"/>
    </source>
</evidence>
<keyword evidence="3" id="KW-1185">Reference proteome</keyword>
<dbReference type="AlphaFoldDB" id="W1NHM9"/>
<feature type="region of interest" description="Disordered" evidence="1">
    <location>
        <begin position="104"/>
        <end position="127"/>
    </location>
</feature>
<reference evidence="3" key="1">
    <citation type="journal article" date="2013" name="Science">
        <title>The Amborella genome and the evolution of flowering plants.</title>
        <authorList>
            <consortium name="Amborella Genome Project"/>
        </authorList>
    </citation>
    <scope>NUCLEOTIDE SEQUENCE [LARGE SCALE GENOMIC DNA]</scope>
</reference>
<dbReference type="EMBL" id="KI397507">
    <property type="protein sequence ID" value="ERM94660.1"/>
    <property type="molecule type" value="Genomic_DNA"/>
</dbReference>
<sequence length="127" mass="13829">MDNPPGPKAGPMAHLPGESLIGSGSGSEFESIASPILPCLMQKPNSLTVHIVFLSPLCKAQPPAGISLLLFSLYTKWAWHNYQLFMPPFKKSIFLFHPGARFPLKAPCKDDPKRNESRGSGLNPETS</sequence>
<feature type="compositionally biased region" description="Low complexity" evidence="1">
    <location>
        <begin position="17"/>
        <end position="27"/>
    </location>
</feature>
<name>W1NHM9_AMBTC</name>
<organism evidence="2 3">
    <name type="scientific">Amborella trichopoda</name>
    <dbReference type="NCBI Taxonomy" id="13333"/>
    <lineage>
        <taxon>Eukaryota</taxon>
        <taxon>Viridiplantae</taxon>
        <taxon>Streptophyta</taxon>
        <taxon>Embryophyta</taxon>
        <taxon>Tracheophyta</taxon>
        <taxon>Spermatophyta</taxon>
        <taxon>Magnoliopsida</taxon>
        <taxon>Amborellales</taxon>
        <taxon>Amborellaceae</taxon>
        <taxon>Amborella</taxon>
    </lineage>
</organism>
<accession>W1NHM9</accession>
<gene>
    <name evidence="2" type="ORF">AMTR_s00011p00212380</name>
</gene>
<evidence type="ECO:0000313" key="2">
    <source>
        <dbReference type="EMBL" id="ERM94660.1"/>
    </source>
</evidence>
<proteinExistence type="predicted"/>
<feature type="region of interest" description="Disordered" evidence="1">
    <location>
        <begin position="1"/>
        <end position="27"/>
    </location>
</feature>
<feature type="compositionally biased region" description="Basic and acidic residues" evidence="1">
    <location>
        <begin position="107"/>
        <end position="117"/>
    </location>
</feature>
<protein>
    <submittedName>
        <fullName evidence="2">Uncharacterized protein</fullName>
    </submittedName>
</protein>
<evidence type="ECO:0000256" key="1">
    <source>
        <dbReference type="SAM" id="MobiDB-lite"/>
    </source>
</evidence>
<dbReference type="HOGENOM" id="CLU_1973477_0_0_1"/>
<feature type="compositionally biased region" description="Polar residues" evidence="1">
    <location>
        <begin position="118"/>
        <end position="127"/>
    </location>
</feature>
<dbReference type="Gramene" id="ERM94660">
    <property type="protein sequence ID" value="ERM94660"/>
    <property type="gene ID" value="AMTR_s00011p00212380"/>
</dbReference>